<feature type="compositionally biased region" description="Polar residues" evidence="1">
    <location>
        <begin position="93"/>
        <end position="112"/>
    </location>
</feature>
<keyword evidence="4" id="KW-1185">Reference proteome</keyword>
<feature type="compositionally biased region" description="Basic and acidic residues" evidence="1">
    <location>
        <begin position="25"/>
        <end position="35"/>
    </location>
</feature>
<proteinExistence type="predicted"/>
<dbReference type="Proteomes" id="UP001213000">
    <property type="component" value="Unassembled WGS sequence"/>
</dbReference>
<organism evidence="3 4">
    <name type="scientific">Leucocoprinus birnbaumii</name>
    <dbReference type="NCBI Taxonomy" id="56174"/>
    <lineage>
        <taxon>Eukaryota</taxon>
        <taxon>Fungi</taxon>
        <taxon>Dikarya</taxon>
        <taxon>Basidiomycota</taxon>
        <taxon>Agaricomycotina</taxon>
        <taxon>Agaricomycetes</taxon>
        <taxon>Agaricomycetidae</taxon>
        <taxon>Agaricales</taxon>
        <taxon>Agaricineae</taxon>
        <taxon>Agaricaceae</taxon>
        <taxon>Leucocoprinus</taxon>
    </lineage>
</organism>
<protein>
    <recommendedName>
        <fullName evidence="2">DUF6532 domain-containing protein</fullName>
    </recommendedName>
</protein>
<name>A0AAD5VL59_9AGAR</name>
<feature type="compositionally biased region" description="Acidic residues" evidence="1">
    <location>
        <begin position="226"/>
        <end position="255"/>
    </location>
</feature>
<evidence type="ECO:0000313" key="4">
    <source>
        <dbReference type="Proteomes" id="UP001213000"/>
    </source>
</evidence>
<evidence type="ECO:0000259" key="2">
    <source>
        <dbReference type="Pfam" id="PF20149"/>
    </source>
</evidence>
<reference evidence="3" key="1">
    <citation type="submission" date="2022-07" db="EMBL/GenBank/DDBJ databases">
        <title>Genome Sequence of Leucocoprinus birnbaumii.</title>
        <authorList>
            <person name="Buettner E."/>
        </authorList>
    </citation>
    <scope>NUCLEOTIDE SEQUENCE</scope>
    <source>
        <strain evidence="3">VT141</strain>
    </source>
</reference>
<comment type="caution">
    <text evidence="3">The sequence shown here is derived from an EMBL/GenBank/DDBJ whole genome shotgun (WGS) entry which is preliminary data.</text>
</comment>
<feature type="region of interest" description="Disordered" evidence="1">
    <location>
        <begin position="219"/>
        <end position="257"/>
    </location>
</feature>
<dbReference type="InterPro" id="IPR045341">
    <property type="entry name" value="DUF6532"/>
</dbReference>
<dbReference type="EMBL" id="JANIEX010000771">
    <property type="protein sequence ID" value="KAJ3563329.1"/>
    <property type="molecule type" value="Genomic_DNA"/>
</dbReference>
<accession>A0AAD5VL59</accession>
<dbReference type="Pfam" id="PF20149">
    <property type="entry name" value="DUF6532"/>
    <property type="match status" value="1"/>
</dbReference>
<gene>
    <name evidence="3" type="ORF">NP233_g9008</name>
</gene>
<evidence type="ECO:0000313" key="3">
    <source>
        <dbReference type="EMBL" id="KAJ3563329.1"/>
    </source>
</evidence>
<sequence length="547" mass="61188">MPKETSDTSALRQQERKKTAAKHQATQEKADKKLMEASSKNRKSKDNALETKVWLPVKKASAPRSTKKRGASSLESDTVKKPAKRSKSDNTSKADSTACVTAVTRQPSSSTKKSVRHSQSRPRAITPEDEDEDDEGRNVFHPPSSPRSFLSQSLSGNEEGNEEGEEEALSRAAIQFRMEKPVFLEPNNAADSSVTATSKKATSAAADLFLPDDDEEMTAQALKDDSGDEDEDEDGDGNGVVEEQDEDDGQDDDEEWPRYLQFKPKLSIKRQTPLVRMLIRRAIRIGHIIIVTEDGFAESQDREEFRSIVVMQAGDDLEKENPGSQQFQLMNQRVMDDGPWRQLIGEFAAERASIARSKMRSAALVHVTSYCFGEDEAGADRVAALLDDSVFVYQGHYAKDNKDIVKWVITPHTVYQNPAIIKTIRRAWFKTPTAFGTKLNDFYMSSLEGSSDKEFPIPVVALAATTVYAALSMWSLGDFVDHDFSADAYKETYDRHVHFFEETKKTLPLAFHDIMSKIYKLVRDKQPSTQSAASKGNPFIYYQPATI</sequence>
<feature type="domain" description="DUF6532" evidence="2">
    <location>
        <begin position="281"/>
        <end position="501"/>
    </location>
</feature>
<evidence type="ECO:0000256" key="1">
    <source>
        <dbReference type="SAM" id="MobiDB-lite"/>
    </source>
</evidence>
<feature type="region of interest" description="Disordered" evidence="1">
    <location>
        <begin position="1"/>
        <end position="173"/>
    </location>
</feature>
<dbReference type="AlphaFoldDB" id="A0AAD5VL59"/>
<feature type="compositionally biased region" description="Low complexity" evidence="1">
    <location>
        <begin position="146"/>
        <end position="158"/>
    </location>
</feature>